<proteinExistence type="predicted"/>
<dbReference type="KEGG" id="brh:RBRH_02681"/>
<protein>
    <submittedName>
        <fullName evidence="1">Uncharacterized protein</fullName>
    </submittedName>
</protein>
<name>E5AR46_MYCRK</name>
<evidence type="ECO:0000313" key="1">
    <source>
        <dbReference type="EMBL" id="CBW75078.1"/>
    </source>
</evidence>
<evidence type="ECO:0000313" key="2">
    <source>
        <dbReference type="Proteomes" id="UP000007437"/>
    </source>
</evidence>
<gene>
    <name evidence="1" type="ordered locus">RBRH_02681</name>
</gene>
<accession>E5AR46</accession>
<dbReference type="Proteomes" id="UP000007437">
    <property type="component" value="Chromosome"/>
</dbReference>
<dbReference type="HOGENOM" id="CLU_3197189_0_0_4"/>
<organism evidence="1 2">
    <name type="scientific">Mycetohabitans rhizoxinica (strain DSM 19002 / CIP 109453 / HKI 454)</name>
    <name type="common">Paraburkholderia rhizoxinica</name>
    <dbReference type="NCBI Taxonomy" id="882378"/>
    <lineage>
        <taxon>Bacteria</taxon>
        <taxon>Pseudomonadati</taxon>
        <taxon>Pseudomonadota</taxon>
        <taxon>Betaproteobacteria</taxon>
        <taxon>Burkholderiales</taxon>
        <taxon>Burkholderiaceae</taxon>
        <taxon>Mycetohabitans</taxon>
    </lineage>
</organism>
<reference evidence="1 2" key="1">
    <citation type="journal article" date="2011" name="J. Bacteriol.">
        <title>Complete genome sequence of Burkholderia rhizoxinica, an endosymbiont of Rhizopus microsporus.</title>
        <authorList>
            <person name="Lackner G."/>
            <person name="Moebius N."/>
            <person name="Partida-Martinez L."/>
            <person name="Hertweck C."/>
        </authorList>
    </citation>
    <scope>NUCLEOTIDE SEQUENCE [LARGE SCALE GENOMIC DNA]</scope>
    <source>
        <strain evidence="2">DSM 19002 / CIP 109453 / HKI 454</strain>
    </source>
</reference>
<dbReference type="STRING" id="882378.RBRH_02681"/>
<sequence>MSVCWPPGAYCVHYQNHPLSGFLLLKHGHARKRLTVCIISRIFAD</sequence>
<dbReference type="EMBL" id="FR687359">
    <property type="protein sequence ID" value="CBW75078.1"/>
    <property type="molecule type" value="Genomic_DNA"/>
</dbReference>
<dbReference type="AlphaFoldDB" id="E5AR46"/>